<dbReference type="EMBL" id="DQVW01000001">
    <property type="protein sequence ID" value="HIQ31862.1"/>
    <property type="molecule type" value="Genomic_DNA"/>
</dbReference>
<reference evidence="3" key="1">
    <citation type="journal article" date="2020" name="ISME J.">
        <title>Gammaproteobacteria mediating utilization of methyl-, sulfur- and petroleum organic compounds in deep ocean hydrothermal plumes.</title>
        <authorList>
            <person name="Zhou Z."/>
            <person name="Liu Y."/>
            <person name="Pan J."/>
            <person name="Cron B.R."/>
            <person name="Toner B.M."/>
            <person name="Anantharaman K."/>
            <person name="Breier J.A."/>
            <person name="Dick G.J."/>
            <person name="Li M."/>
        </authorList>
    </citation>
    <scope>NUCLEOTIDE SEQUENCE</scope>
    <source>
        <strain evidence="3">SZUA-1534</strain>
    </source>
</reference>
<proteinExistence type="predicted"/>
<keyword evidence="1" id="KW-0479">Metal-binding</keyword>
<dbReference type="PROSITE" id="PS50966">
    <property type="entry name" value="ZF_SWIM"/>
    <property type="match status" value="1"/>
</dbReference>
<comment type="caution">
    <text evidence="3">The sequence shown here is derived from an EMBL/GenBank/DDBJ whole genome shotgun (WGS) entry which is preliminary data.</text>
</comment>
<dbReference type="AlphaFoldDB" id="A0A833EAM5"/>
<accession>A0A833EAM5</accession>
<keyword evidence="1" id="KW-0863">Zinc-finger</keyword>
<dbReference type="GO" id="GO:0008270">
    <property type="term" value="F:zinc ion binding"/>
    <property type="evidence" value="ECO:0007669"/>
    <property type="project" value="UniProtKB-KW"/>
</dbReference>
<feature type="domain" description="SWIM-type" evidence="2">
    <location>
        <begin position="44"/>
        <end position="76"/>
    </location>
</feature>
<sequence>MGYERIYDSRTVERGKRYYRNNLVKYCVKFDNKLYGKVLGGELYSTVIDLRDYSGICTCPYRYNCKHAYALIEAFLNGDYIDGDRIFEDLKEEPKEKILEFLKEIVTRYNLWEVMIRREDSLLEEGRSILKLIPYERKNIYTFRSFLKNRFLKNARDEELLKLLEEVLSSPYFEEEELYEILDMIIQEVFNRDNKEVIERLFALAKRYNILWLVEEYYY</sequence>
<keyword evidence="1" id="KW-0862">Zinc</keyword>
<evidence type="ECO:0000259" key="2">
    <source>
        <dbReference type="PROSITE" id="PS50966"/>
    </source>
</evidence>
<evidence type="ECO:0000256" key="1">
    <source>
        <dbReference type="PROSITE-ProRule" id="PRU00325"/>
    </source>
</evidence>
<dbReference type="Pfam" id="PF04434">
    <property type="entry name" value="SWIM"/>
    <property type="match status" value="1"/>
</dbReference>
<evidence type="ECO:0000313" key="4">
    <source>
        <dbReference type="Proteomes" id="UP000623215"/>
    </source>
</evidence>
<protein>
    <submittedName>
        <fullName evidence="3">SWIM zinc finger family protein</fullName>
    </submittedName>
</protein>
<name>A0A833EAM5_9EURY</name>
<organism evidence="3 4">
    <name type="scientific">Methanothermococcus okinawensis</name>
    <dbReference type="NCBI Taxonomy" id="155863"/>
    <lineage>
        <taxon>Archaea</taxon>
        <taxon>Methanobacteriati</taxon>
        <taxon>Methanobacteriota</taxon>
        <taxon>Methanomada group</taxon>
        <taxon>Methanococci</taxon>
        <taxon>Methanococcales</taxon>
        <taxon>Methanococcaceae</taxon>
        <taxon>Methanothermococcus</taxon>
    </lineage>
</organism>
<dbReference type="InterPro" id="IPR007527">
    <property type="entry name" value="Znf_SWIM"/>
</dbReference>
<evidence type="ECO:0000313" key="3">
    <source>
        <dbReference type="EMBL" id="HIQ31862.1"/>
    </source>
</evidence>
<gene>
    <name evidence="3" type="ORF">EYH55_00045</name>
</gene>
<dbReference type="Proteomes" id="UP000623215">
    <property type="component" value="Unassembled WGS sequence"/>
</dbReference>